<evidence type="ECO:0000313" key="5">
    <source>
        <dbReference type="Proteomes" id="UP000051862"/>
    </source>
</evidence>
<evidence type="ECO:0000313" key="2">
    <source>
        <dbReference type="EMBL" id="ASJ12300.1"/>
    </source>
</evidence>
<keyword evidence="1" id="KW-1133">Transmembrane helix</keyword>
<evidence type="ECO:0000313" key="3">
    <source>
        <dbReference type="EMBL" id="KQH83033.1"/>
    </source>
</evidence>
<dbReference type="AlphaFoldDB" id="A0A0Q2M4T2"/>
<reference evidence="2 7" key="2">
    <citation type="submission" date="2016-04" db="EMBL/GenBank/DDBJ databases">
        <title>Complete genome sequence of Thermococcus thioreducens type strain OGL-20P.</title>
        <authorList>
            <person name="Oger P.M."/>
        </authorList>
    </citation>
    <scope>NUCLEOTIDE SEQUENCE [LARGE SCALE GENOMIC DNA]</scope>
    <source>
        <strain evidence="2 7">OGL-20P</strain>
    </source>
</reference>
<keyword evidence="7" id="KW-1185">Reference proteome</keyword>
<evidence type="ECO:0008006" key="8">
    <source>
        <dbReference type="Google" id="ProtNLM"/>
    </source>
</evidence>
<proteinExistence type="predicted"/>
<dbReference type="RefSeq" id="WP_055428689.1">
    <property type="nucleotide sequence ID" value="NZ_CP015105.1"/>
</dbReference>
<feature type="transmembrane region" description="Helical" evidence="1">
    <location>
        <begin position="21"/>
        <end position="47"/>
    </location>
</feature>
<reference evidence="3 5" key="1">
    <citation type="submission" date="2015-08" db="EMBL/GenBank/DDBJ databases">
        <title>Thermococcus thioreducens DSM 14981 genome sequencing.</title>
        <authorList>
            <person name="Hong S.-J."/>
            <person name="Kim M.-C."/>
            <person name="Shin J.-H."/>
        </authorList>
    </citation>
    <scope>NUCLEOTIDE SEQUENCE [LARGE SCALE GENOMIC DNA]</scope>
    <source>
        <strain evidence="3 5">DSM 14981</strain>
    </source>
</reference>
<evidence type="ECO:0000313" key="7">
    <source>
        <dbReference type="Proteomes" id="UP000250136"/>
    </source>
</evidence>
<name>A0A0Q2M4T2_9EURY</name>
<gene>
    <name evidence="2" type="ORF">A3L14_05080</name>
    <name evidence="3" type="ORF">AMR53_02075</name>
    <name evidence="4" type="ORF">SAMN05216170_0949</name>
</gene>
<reference evidence="4 6" key="3">
    <citation type="submission" date="2016-10" db="EMBL/GenBank/DDBJ databases">
        <authorList>
            <person name="de Groot N.N."/>
        </authorList>
    </citation>
    <scope>NUCLEOTIDE SEQUENCE [LARGE SCALE GENOMIC DNA]</scope>
    <source>
        <strain evidence="4 6">OGL-20</strain>
    </source>
</reference>
<keyword evidence="1" id="KW-0472">Membrane</keyword>
<dbReference type="EMBL" id="FOIW01000001">
    <property type="protein sequence ID" value="SEV93265.1"/>
    <property type="molecule type" value="Genomic_DNA"/>
</dbReference>
<dbReference type="EMBL" id="LIXN01000003">
    <property type="protein sequence ID" value="KQH83033.1"/>
    <property type="molecule type" value="Genomic_DNA"/>
</dbReference>
<keyword evidence="1" id="KW-0812">Transmembrane</keyword>
<feature type="transmembrane region" description="Helical" evidence="1">
    <location>
        <begin position="67"/>
        <end position="83"/>
    </location>
</feature>
<dbReference type="GeneID" id="33333773"/>
<dbReference type="KEGG" id="ttd:A3L14_05080"/>
<dbReference type="PATRIC" id="fig|277988.4.peg.438"/>
<organism evidence="3 5">
    <name type="scientific">Thermococcus thioreducens</name>
    <dbReference type="NCBI Taxonomy" id="277988"/>
    <lineage>
        <taxon>Archaea</taxon>
        <taxon>Methanobacteriati</taxon>
        <taxon>Methanobacteriota</taxon>
        <taxon>Thermococci</taxon>
        <taxon>Thermococcales</taxon>
        <taxon>Thermococcaceae</taxon>
        <taxon>Thermococcus</taxon>
    </lineage>
</organism>
<evidence type="ECO:0000256" key="1">
    <source>
        <dbReference type="SAM" id="Phobius"/>
    </source>
</evidence>
<protein>
    <recommendedName>
        <fullName evidence="8">DUF4405 domain-containing protein</fullName>
    </recommendedName>
</protein>
<dbReference type="EMBL" id="CP015105">
    <property type="protein sequence ID" value="ASJ12300.1"/>
    <property type="molecule type" value="Genomic_DNA"/>
</dbReference>
<dbReference type="OrthoDB" id="99931at2157"/>
<accession>A0A0Q2M4T2</accession>
<evidence type="ECO:0000313" key="4">
    <source>
        <dbReference type="EMBL" id="SEV93265.1"/>
    </source>
</evidence>
<dbReference type="Proteomes" id="UP000250136">
    <property type="component" value="Chromosome"/>
</dbReference>
<sequence length="97" mass="11072">MDVMAKAFEEARKNPKLRKRLRIKAAFSLILLVGFLGVIFITIGTVVASKNGTFLGMTQLDYLKLRARYGIAMMFLIIIHLLLNRQVMKKELEILFG</sequence>
<dbReference type="Proteomes" id="UP000182125">
    <property type="component" value="Unassembled WGS sequence"/>
</dbReference>
<evidence type="ECO:0000313" key="6">
    <source>
        <dbReference type="Proteomes" id="UP000182125"/>
    </source>
</evidence>
<dbReference type="Proteomes" id="UP000051862">
    <property type="component" value="Unassembled WGS sequence"/>
</dbReference>